<accession>X6N3R3</accession>
<dbReference type="AlphaFoldDB" id="X6N3R3"/>
<evidence type="ECO:0000256" key="1">
    <source>
        <dbReference type="ARBA" id="ARBA00022737"/>
    </source>
</evidence>
<keyword evidence="2 3" id="KW-0040">ANK repeat</keyword>
<gene>
    <name evidence="4" type="ORF">RFI_16302</name>
</gene>
<dbReference type="Pfam" id="PF12796">
    <property type="entry name" value="Ank_2"/>
    <property type="match status" value="1"/>
</dbReference>
<dbReference type="InterPro" id="IPR036770">
    <property type="entry name" value="Ankyrin_rpt-contain_sf"/>
</dbReference>
<evidence type="ECO:0000313" key="4">
    <source>
        <dbReference type="EMBL" id="ETO20905.1"/>
    </source>
</evidence>
<reference evidence="4 5" key="1">
    <citation type="journal article" date="2013" name="Curr. Biol.">
        <title>The Genome of the Foraminiferan Reticulomyxa filosa.</title>
        <authorList>
            <person name="Glockner G."/>
            <person name="Hulsmann N."/>
            <person name="Schleicher M."/>
            <person name="Noegel A.A."/>
            <person name="Eichinger L."/>
            <person name="Gallinger C."/>
            <person name="Pawlowski J."/>
            <person name="Sierra R."/>
            <person name="Euteneuer U."/>
            <person name="Pillet L."/>
            <person name="Moustafa A."/>
            <person name="Platzer M."/>
            <person name="Groth M."/>
            <person name="Szafranski K."/>
            <person name="Schliwa M."/>
        </authorList>
    </citation>
    <scope>NUCLEOTIDE SEQUENCE [LARGE SCALE GENOMIC DNA]</scope>
</reference>
<dbReference type="SMART" id="SM00248">
    <property type="entry name" value="ANK"/>
    <property type="match status" value="2"/>
</dbReference>
<dbReference type="GO" id="GO:0004842">
    <property type="term" value="F:ubiquitin-protein transferase activity"/>
    <property type="evidence" value="ECO:0007669"/>
    <property type="project" value="TreeGrafter"/>
</dbReference>
<dbReference type="PANTHER" id="PTHR24171">
    <property type="entry name" value="ANKYRIN REPEAT DOMAIN-CONTAINING PROTEIN 39-RELATED"/>
    <property type="match status" value="1"/>
</dbReference>
<dbReference type="PANTHER" id="PTHR24171:SF8">
    <property type="entry name" value="BRCA1-ASSOCIATED RING DOMAIN PROTEIN 1"/>
    <property type="match status" value="1"/>
</dbReference>
<comment type="caution">
    <text evidence="4">The sequence shown here is derived from an EMBL/GenBank/DDBJ whole genome shotgun (WGS) entry which is preliminary data.</text>
</comment>
<sequence length="203" mass="23257">MGSICCKEGQYEPIEQIPQDWSSAVTNGETTGVQYLHADDPSLVDKPVDKQGRKALHIAAANNYVEIVEYLLANGANVNAVAPRTGDTALHEAARINAIPVIRLLLQNGGNPNIANRKRQKPQEFTEFYFILFFAYLKKKKKRGFRIIFFFVKKKIKIKQYRNASSTQANISEEIRIRGLPVKQFVMEQQQKEKEEMTEKRER</sequence>
<evidence type="ECO:0000313" key="5">
    <source>
        <dbReference type="Proteomes" id="UP000023152"/>
    </source>
</evidence>
<dbReference type="SUPFAM" id="SSF48403">
    <property type="entry name" value="Ankyrin repeat"/>
    <property type="match status" value="1"/>
</dbReference>
<dbReference type="PROSITE" id="PS50088">
    <property type="entry name" value="ANK_REPEAT"/>
    <property type="match status" value="2"/>
</dbReference>
<evidence type="ECO:0000256" key="3">
    <source>
        <dbReference type="PROSITE-ProRule" id="PRU00023"/>
    </source>
</evidence>
<protein>
    <submittedName>
        <fullName evidence="4">Ankyrin repeat protein</fullName>
    </submittedName>
</protein>
<feature type="repeat" description="ANK" evidence="3">
    <location>
        <begin position="85"/>
        <end position="117"/>
    </location>
</feature>
<dbReference type="GO" id="GO:0085020">
    <property type="term" value="P:protein K6-linked ubiquitination"/>
    <property type="evidence" value="ECO:0007669"/>
    <property type="project" value="TreeGrafter"/>
</dbReference>
<feature type="repeat" description="ANK" evidence="3">
    <location>
        <begin position="51"/>
        <end position="83"/>
    </location>
</feature>
<dbReference type="InterPro" id="IPR002110">
    <property type="entry name" value="Ankyrin_rpt"/>
</dbReference>
<organism evidence="4 5">
    <name type="scientific">Reticulomyxa filosa</name>
    <dbReference type="NCBI Taxonomy" id="46433"/>
    <lineage>
        <taxon>Eukaryota</taxon>
        <taxon>Sar</taxon>
        <taxon>Rhizaria</taxon>
        <taxon>Retaria</taxon>
        <taxon>Foraminifera</taxon>
        <taxon>Monothalamids</taxon>
        <taxon>Reticulomyxidae</taxon>
        <taxon>Reticulomyxa</taxon>
    </lineage>
</organism>
<keyword evidence="1" id="KW-0677">Repeat</keyword>
<evidence type="ECO:0000256" key="2">
    <source>
        <dbReference type="ARBA" id="ARBA00023043"/>
    </source>
</evidence>
<name>X6N3R3_RETFI</name>
<dbReference type="EMBL" id="ASPP01012131">
    <property type="protein sequence ID" value="ETO20905.1"/>
    <property type="molecule type" value="Genomic_DNA"/>
</dbReference>
<dbReference type="PROSITE" id="PS50297">
    <property type="entry name" value="ANK_REP_REGION"/>
    <property type="match status" value="2"/>
</dbReference>
<dbReference type="Proteomes" id="UP000023152">
    <property type="component" value="Unassembled WGS sequence"/>
</dbReference>
<proteinExistence type="predicted"/>
<dbReference type="Gene3D" id="1.25.40.20">
    <property type="entry name" value="Ankyrin repeat-containing domain"/>
    <property type="match status" value="1"/>
</dbReference>
<dbReference type="OrthoDB" id="10057496at2759"/>
<dbReference type="PRINTS" id="PR01415">
    <property type="entry name" value="ANKYRIN"/>
</dbReference>
<keyword evidence="5" id="KW-1185">Reference proteome</keyword>